<dbReference type="GeneID" id="119636053"/>
<protein>
    <submittedName>
        <fullName evidence="5">Pupal cuticle protein Edg-78E-like</fullName>
    </submittedName>
</protein>
<sequence length="125" mass="13812">MFKYVLLIAFLALASVYALEDDAHAHVMMDYKKNDAHGHFEYGYEVTNGIGGVESGDGKSVSGNFHFTTKDGTPVEVTYTADENGYRPQGAIIPTAPPTPPAILRALEYIKNHPHVDKDKDHQKH</sequence>
<accession>A0A8U0WM41</accession>
<dbReference type="PROSITE" id="PS51155">
    <property type="entry name" value="CHIT_BIND_RR_2"/>
    <property type="match status" value="1"/>
</dbReference>
<evidence type="ECO:0000313" key="4">
    <source>
        <dbReference type="Proteomes" id="UP000092443"/>
    </source>
</evidence>
<organism evidence="4 5">
    <name type="scientific">Glossina fuscipes</name>
    <dbReference type="NCBI Taxonomy" id="7396"/>
    <lineage>
        <taxon>Eukaryota</taxon>
        <taxon>Metazoa</taxon>
        <taxon>Ecdysozoa</taxon>
        <taxon>Arthropoda</taxon>
        <taxon>Hexapoda</taxon>
        <taxon>Insecta</taxon>
        <taxon>Pterygota</taxon>
        <taxon>Neoptera</taxon>
        <taxon>Endopterygota</taxon>
        <taxon>Diptera</taxon>
        <taxon>Brachycera</taxon>
        <taxon>Muscomorpha</taxon>
        <taxon>Hippoboscoidea</taxon>
        <taxon>Glossinidae</taxon>
        <taxon>Glossina</taxon>
    </lineage>
</organism>
<dbReference type="Pfam" id="PF00379">
    <property type="entry name" value="Chitin_bind_4"/>
    <property type="match status" value="1"/>
</dbReference>
<dbReference type="PROSITE" id="PS00233">
    <property type="entry name" value="CHIT_BIND_RR_1"/>
    <property type="match status" value="1"/>
</dbReference>
<dbReference type="AlphaFoldDB" id="A0A8U0WM41"/>
<name>A0A8U0WM41_9MUSC</name>
<dbReference type="KEGG" id="gfs:119636053"/>
<dbReference type="RefSeq" id="XP_037887067.1">
    <property type="nucleotide sequence ID" value="XM_038031139.1"/>
</dbReference>
<keyword evidence="4" id="KW-1185">Reference proteome</keyword>
<keyword evidence="3" id="KW-0732">Signal</keyword>
<feature type="chain" id="PRO_5035943796" evidence="3">
    <location>
        <begin position="19"/>
        <end position="125"/>
    </location>
</feature>
<feature type="signal peptide" evidence="3">
    <location>
        <begin position="1"/>
        <end position="18"/>
    </location>
</feature>
<evidence type="ECO:0000256" key="2">
    <source>
        <dbReference type="PROSITE-ProRule" id="PRU00497"/>
    </source>
</evidence>
<dbReference type="InterPro" id="IPR050468">
    <property type="entry name" value="Cuticle_Struct_Prot"/>
</dbReference>
<reference evidence="5" key="1">
    <citation type="submission" date="2025-08" db="UniProtKB">
        <authorList>
            <consortium name="RefSeq"/>
        </authorList>
    </citation>
    <scope>IDENTIFICATION</scope>
    <source>
        <tissue evidence="5">Whole body pupa</tissue>
    </source>
</reference>
<dbReference type="Proteomes" id="UP000092443">
    <property type="component" value="Unplaced"/>
</dbReference>
<dbReference type="InterPro" id="IPR031311">
    <property type="entry name" value="CHIT_BIND_RR_consensus"/>
</dbReference>
<dbReference type="InterPro" id="IPR000618">
    <property type="entry name" value="Insect_cuticle"/>
</dbReference>
<evidence type="ECO:0000256" key="3">
    <source>
        <dbReference type="SAM" id="SignalP"/>
    </source>
</evidence>
<evidence type="ECO:0000256" key="1">
    <source>
        <dbReference type="ARBA" id="ARBA00022460"/>
    </source>
</evidence>
<proteinExistence type="predicted"/>
<gene>
    <name evidence="5" type="primary">LOC119636053</name>
</gene>
<dbReference type="PANTHER" id="PTHR10380:SF237">
    <property type="entry name" value="CUTICULAR PROTEIN 65AU, ISOFORM A-RELATED"/>
    <property type="match status" value="1"/>
</dbReference>
<dbReference type="PANTHER" id="PTHR10380">
    <property type="entry name" value="CUTICLE PROTEIN"/>
    <property type="match status" value="1"/>
</dbReference>
<dbReference type="PRINTS" id="PR00947">
    <property type="entry name" value="CUTICLE"/>
</dbReference>
<dbReference type="GO" id="GO:0008010">
    <property type="term" value="F:structural constituent of chitin-based larval cuticle"/>
    <property type="evidence" value="ECO:0007669"/>
    <property type="project" value="TreeGrafter"/>
</dbReference>
<evidence type="ECO:0000313" key="5">
    <source>
        <dbReference type="RefSeq" id="XP_037887067.1"/>
    </source>
</evidence>
<dbReference type="GO" id="GO:0062129">
    <property type="term" value="C:chitin-based extracellular matrix"/>
    <property type="evidence" value="ECO:0007669"/>
    <property type="project" value="TreeGrafter"/>
</dbReference>
<keyword evidence="1 2" id="KW-0193">Cuticle</keyword>